<evidence type="ECO:0008006" key="4">
    <source>
        <dbReference type="Google" id="ProtNLM"/>
    </source>
</evidence>
<keyword evidence="3" id="KW-1185">Reference proteome</keyword>
<dbReference type="SUPFAM" id="SSF53649">
    <property type="entry name" value="Alkaline phosphatase-like"/>
    <property type="match status" value="1"/>
</dbReference>
<dbReference type="AlphaFoldDB" id="A0A267EMN0"/>
<proteinExistence type="predicted"/>
<dbReference type="Proteomes" id="UP000215902">
    <property type="component" value="Unassembled WGS sequence"/>
</dbReference>
<dbReference type="STRING" id="282301.A0A267EMN0"/>
<dbReference type="InterPro" id="IPR004245">
    <property type="entry name" value="DUF229"/>
</dbReference>
<name>A0A267EMN0_9PLAT</name>
<protein>
    <recommendedName>
        <fullName evidence="4">DUF229 domain-containing protein</fullName>
    </recommendedName>
</protein>
<dbReference type="OrthoDB" id="413313at2759"/>
<keyword evidence="1" id="KW-1133">Transmembrane helix</keyword>
<evidence type="ECO:0000313" key="2">
    <source>
        <dbReference type="EMBL" id="PAA62731.1"/>
    </source>
</evidence>
<dbReference type="EMBL" id="NIVC01001905">
    <property type="protein sequence ID" value="PAA62731.1"/>
    <property type="molecule type" value="Genomic_DNA"/>
</dbReference>
<dbReference type="CDD" id="cd16021">
    <property type="entry name" value="ALP_like"/>
    <property type="match status" value="1"/>
</dbReference>
<dbReference type="Gene3D" id="3.40.720.10">
    <property type="entry name" value="Alkaline Phosphatase, subunit A"/>
    <property type="match status" value="1"/>
</dbReference>
<evidence type="ECO:0000313" key="3">
    <source>
        <dbReference type="Proteomes" id="UP000215902"/>
    </source>
</evidence>
<dbReference type="PANTHER" id="PTHR10974:SF1">
    <property type="entry name" value="FI08016P-RELATED"/>
    <property type="match status" value="1"/>
</dbReference>
<dbReference type="GO" id="GO:0005615">
    <property type="term" value="C:extracellular space"/>
    <property type="evidence" value="ECO:0007669"/>
    <property type="project" value="TreeGrafter"/>
</dbReference>
<accession>A0A267EMN0</accession>
<dbReference type="InterPro" id="IPR017850">
    <property type="entry name" value="Alkaline_phosphatase_core_sf"/>
</dbReference>
<dbReference type="Pfam" id="PF02995">
    <property type="entry name" value="DUF229"/>
    <property type="match status" value="1"/>
</dbReference>
<reference evidence="2 3" key="1">
    <citation type="submission" date="2017-06" db="EMBL/GenBank/DDBJ databases">
        <title>A platform for efficient transgenesis in Macrostomum lignano, a flatworm model organism for stem cell research.</title>
        <authorList>
            <person name="Berezikov E."/>
        </authorList>
    </citation>
    <scope>NUCLEOTIDE SEQUENCE [LARGE SCALE GENOMIC DNA]</scope>
    <source>
        <strain evidence="2">DV1</strain>
        <tissue evidence="2">Whole organism</tissue>
    </source>
</reference>
<comment type="caution">
    <text evidence="2">The sequence shown here is derived from an EMBL/GenBank/DDBJ whole genome shotgun (WGS) entry which is preliminary data.</text>
</comment>
<feature type="transmembrane region" description="Helical" evidence="1">
    <location>
        <begin position="21"/>
        <end position="39"/>
    </location>
</feature>
<keyword evidence="1" id="KW-0812">Transmembrane</keyword>
<keyword evidence="1" id="KW-0472">Membrane</keyword>
<evidence type="ECO:0000256" key="1">
    <source>
        <dbReference type="SAM" id="Phobius"/>
    </source>
</evidence>
<sequence length="675" mass="77505">MVRIMRRIMYYARLGRSHYRLMWTLIICVPIVYVFLELLRQPNLIKKRFHPLQIKQDVVLSGAKEDTESLCILPPLQQQLISARPLYTLNCTAAEPNWVTSEGGTFRITDATRSAYPDVKCAMVPVLRDDDFSVYYGEAVDDISTNRQLINDFFVANCASEQRSKQYQLLHAGIAPKLSKEAPYIKQNQKPLSIILFGLDSVSREAWKRYLPKSYGYFINDIGGVVFEKFNILGDGTTPNLLPMLTGHLESELYESRRGFNNSKPVDDYPWIWRELAAKNYTTQFGEDGSKYGTFQYRLLGFKKQPTDHYMRPFYLKLDELYPHRKYGCLGSKPLHQVKIDWQKDFLDVYRNRKKFTFVFHSELSHEDNYYLSPMDADLLAYLRYLKESKHLDDSILILMSDHGHRYAKTRSTLQGKYEERLPFLGIALPKRLKDAHPIETKQLIKNQNRLITPLDLHATMRHAAEFFTPQPPPQHQENTKTTSKREAGVSLFTPISEKRNCAQIGIEAHWCACLAWQSLSPLGTNVKTIGYYVVAQFNAQTEKHRDQCAELTFSKLLAVDGYAPSTKILSFKASADADGRNPDFSDTMSAGYRLYRLTIETLPNHGHYEVTVQEDIASHRLSMDINSVSRVNAYRQQAACLGDKLPHLRALCYCLHQKSEEQKAVKSGSGASIK</sequence>
<organism evidence="2 3">
    <name type="scientific">Macrostomum lignano</name>
    <dbReference type="NCBI Taxonomy" id="282301"/>
    <lineage>
        <taxon>Eukaryota</taxon>
        <taxon>Metazoa</taxon>
        <taxon>Spiralia</taxon>
        <taxon>Lophotrochozoa</taxon>
        <taxon>Platyhelminthes</taxon>
        <taxon>Rhabditophora</taxon>
        <taxon>Macrostomorpha</taxon>
        <taxon>Macrostomida</taxon>
        <taxon>Macrostomidae</taxon>
        <taxon>Macrostomum</taxon>
    </lineage>
</organism>
<gene>
    <name evidence="2" type="ORF">BOX15_Mlig027390g3</name>
</gene>
<dbReference type="FunFam" id="3.40.720.10:FF:000017">
    <property type="entry name" value="Predicted protein"/>
    <property type="match status" value="1"/>
</dbReference>
<dbReference type="PANTHER" id="PTHR10974">
    <property type="entry name" value="FI08016P-RELATED"/>
    <property type="match status" value="1"/>
</dbReference>